<evidence type="ECO:0000313" key="5">
    <source>
        <dbReference type="Proteomes" id="UP000516305"/>
    </source>
</evidence>
<keyword evidence="2" id="KW-1133">Transmembrane helix</keyword>
<dbReference type="SUPFAM" id="SSF46894">
    <property type="entry name" value="C-terminal effector domain of the bipartite response regulators"/>
    <property type="match status" value="1"/>
</dbReference>
<feature type="coiled-coil region" evidence="1">
    <location>
        <begin position="319"/>
        <end position="355"/>
    </location>
</feature>
<keyword evidence="5" id="KW-1185">Reference proteome</keyword>
<dbReference type="Gene3D" id="1.10.10.10">
    <property type="entry name" value="Winged helix-like DNA-binding domain superfamily/Winged helix DNA-binding domain"/>
    <property type="match status" value="1"/>
</dbReference>
<dbReference type="InterPro" id="IPR011990">
    <property type="entry name" value="TPR-like_helical_dom_sf"/>
</dbReference>
<keyword evidence="2" id="KW-0472">Membrane</keyword>
<dbReference type="SMART" id="SM00421">
    <property type="entry name" value="HTH_LUXR"/>
    <property type="match status" value="1"/>
</dbReference>
<gene>
    <name evidence="4" type="ORF">H4K34_09165</name>
</gene>
<dbReference type="SUPFAM" id="SSF48452">
    <property type="entry name" value="TPR-like"/>
    <property type="match status" value="1"/>
</dbReference>
<dbReference type="KEGG" id="chyd:H4K34_09165"/>
<feature type="transmembrane region" description="Helical" evidence="2">
    <location>
        <begin position="357"/>
        <end position="377"/>
    </location>
</feature>
<evidence type="ECO:0000313" key="4">
    <source>
        <dbReference type="EMBL" id="QNR22558.1"/>
    </source>
</evidence>
<dbReference type="Gene3D" id="1.25.40.10">
    <property type="entry name" value="Tetratricopeptide repeat domain"/>
    <property type="match status" value="2"/>
</dbReference>
<dbReference type="RefSeq" id="WP_210757124.1">
    <property type="nucleotide sequence ID" value="NZ_CP060139.1"/>
</dbReference>
<dbReference type="GO" id="GO:0003677">
    <property type="term" value="F:DNA binding"/>
    <property type="evidence" value="ECO:0007669"/>
    <property type="project" value="InterPro"/>
</dbReference>
<feature type="coiled-coil region" evidence="1">
    <location>
        <begin position="383"/>
        <end position="450"/>
    </location>
</feature>
<dbReference type="GO" id="GO:0006355">
    <property type="term" value="P:regulation of DNA-templated transcription"/>
    <property type="evidence" value="ECO:0007669"/>
    <property type="project" value="InterPro"/>
</dbReference>
<evidence type="ECO:0000256" key="2">
    <source>
        <dbReference type="SAM" id="Phobius"/>
    </source>
</evidence>
<reference evidence="4 5" key="1">
    <citation type="submission" date="2020-08" db="EMBL/GenBank/DDBJ databases">
        <title>Croceimicrobium hydrocarbonivorans gen. nov., sp. nov., a novel marine bacterium isolated from a bacterial consortium that degrades polyethylene terephthalate.</title>
        <authorList>
            <person name="Liu R."/>
        </authorList>
    </citation>
    <scope>NUCLEOTIDE SEQUENCE [LARGE SCALE GENOMIC DNA]</scope>
    <source>
        <strain evidence="4 5">A20-9</strain>
    </source>
</reference>
<evidence type="ECO:0000259" key="3">
    <source>
        <dbReference type="SMART" id="SM00421"/>
    </source>
</evidence>
<evidence type="ECO:0000256" key="1">
    <source>
        <dbReference type="SAM" id="Coils"/>
    </source>
</evidence>
<dbReference type="InterPro" id="IPR000792">
    <property type="entry name" value="Tscrpt_reg_LuxR_C"/>
</dbReference>
<dbReference type="Proteomes" id="UP000516305">
    <property type="component" value="Chromosome"/>
</dbReference>
<name>A0A7H0VA10_9FLAO</name>
<keyword evidence="2" id="KW-0812">Transmembrane</keyword>
<keyword evidence="1" id="KW-0175">Coiled coil</keyword>
<organism evidence="4 5">
    <name type="scientific">Croceimicrobium hydrocarbonivorans</name>
    <dbReference type="NCBI Taxonomy" id="2761580"/>
    <lineage>
        <taxon>Bacteria</taxon>
        <taxon>Pseudomonadati</taxon>
        <taxon>Bacteroidota</taxon>
        <taxon>Flavobacteriia</taxon>
        <taxon>Flavobacteriales</taxon>
        <taxon>Owenweeksiaceae</taxon>
        <taxon>Croceimicrobium</taxon>
    </lineage>
</organism>
<dbReference type="EMBL" id="CP060139">
    <property type="protein sequence ID" value="QNR22558.1"/>
    <property type="molecule type" value="Genomic_DNA"/>
</dbReference>
<sequence length="551" mass="63859">MPISSKPLFQIIRLWSLMLLFTFSLQAQEEIDSLAAYYRKLGDHYKETNKSDSALYAYRLALAKLVGSDKNAKIERIKIFNQMGIELYKLGDVEAQVAYTDSALAVLSWEDIPTEIRLSLLVNRTTGLSRMDQPQEQKQRYKKLLAEFADSNFHSLRAIASINLGKAYANEYFIDSANMDTAEIYFLDALKAAKEDGDAALQKQVEIYLATLWTMHNPAEHDAIGMLEKARNFYDSIEDTYKGAFARVQLATAYYFLDRDEEALALIDESMPFCLKHGYREHYLSLVEIGRRIHKRQGNFEEALAFAEDRMSMEDTLHREKLEADLAQLEARFRLKEKEQKLKLLEAENALQRKSQWLLLVLVLIFFILMVAAIWIWRNQRKLALYREEALQMELKTEQLQRSNLQMELEQKKRQLLTNTLQLSERNELLEQLKEDLQELDTQKSTALSALQAKMSQMLETNLNADPLWADFKLKFEEIHPEFFAQIKADYPDLSEKDFRLLAFARLGLSIKEVAALLHVEPASVKTARYRLKKKLNLPADQDIESFSASF</sequence>
<feature type="domain" description="HTH luxR-type" evidence="3">
    <location>
        <begin position="491"/>
        <end position="548"/>
    </location>
</feature>
<accession>A0A7H0VA10</accession>
<protein>
    <recommendedName>
        <fullName evidence="3">HTH luxR-type domain-containing protein</fullName>
    </recommendedName>
</protein>
<dbReference type="InterPro" id="IPR036388">
    <property type="entry name" value="WH-like_DNA-bd_sf"/>
</dbReference>
<dbReference type="InterPro" id="IPR016032">
    <property type="entry name" value="Sig_transdc_resp-reg_C-effctor"/>
</dbReference>
<dbReference type="AlphaFoldDB" id="A0A7H0VA10"/>
<proteinExistence type="predicted"/>